<accession>A0A0A7PAT3</accession>
<protein>
    <recommendedName>
        <fullName evidence="2">Restriction endonuclease type IV Mrr domain-containing protein</fullName>
    </recommendedName>
</protein>
<dbReference type="InterPro" id="IPR011335">
    <property type="entry name" value="Restrct_endonuc-II-like"/>
</dbReference>
<dbReference type="EMBL" id="CP009122">
    <property type="protein sequence ID" value="AJA07095.1"/>
    <property type="molecule type" value="Genomic_DNA"/>
</dbReference>
<evidence type="ECO:0000313" key="4">
    <source>
        <dbReference type="Proteomes" id="UP000030907"/>
    </source>
</evidence>
<feature type="region of interest" description="Disordered" evidence="1">
    <location>
        <begin position="419"/>
        <end position="439"/>
    </location>
</feature>
<dbReference type="GO" id="GO:0004519">
    <property type="term" value="F:endonuclease activity"/>
    <property type="evidence" value="ECO:0007669"/>
    <property type="project" value="InterPro"/>
</dbReference>
<dbReference type="Gene3D" id="3.40.1350.10">
    <property type="match status" value="1"/>
</dbReference>
<dbReference type="InterPro" id="IPR011856">
    <property type="entry name" value="tRNA_endonuc-like_dom_sf"/>
</dbReference>
<dbReference type="RefSeq" id="WP_039570613.1">
    <property type="nucleotide sequence ID" value="NZ_CP009122.1"/>
</dbReference>
<dbReference type="Pfam" id="PF04471">
    <property type="entry name" value="Mrr_cat"/>
    <property type="match status" value="1"/>
</dbReference>
<dbReference type="KEGG" id="sphk:SKP52_00765"/>
<dbReference type="OrthoDB" id="8440251at2"/>
<keyword evidence="4" id="KW-1185">Reference proteome</keyword>
<dbReference type="InterPro" id="IPR007560">
    <property type="entry name" value="Restrct_endonuc_IV_Mrr"/>
</dbReference>
<gene>
    <name evidence="3" type="ORF">SKP52_00765</name>
</gene>
<reference evidence="3 4" key="1">
    <citation type="journal article" date="2015" name="Int. J. Syst. Evol. Microbiol.">
        <title>Description of Sphingopyxis fribergensis sp. nov. - a soil bacterium with the ability to degrade styrene and phenylacetic acid.</title>
        <authorList>
            <person name="Oelschlagel M."/>
            <person name="Ruckert C."/>
            <person name="Kalinowski J."/>
            <person name="Schmidt G."/>
            <person name="Schlomann M."/>
            <person name="Tischler D."/>
        </authorList>
    </citation>
    <scope>NUCLEOTIDE SEQUENCE [LARGE SCALE GENOMIC DNA]</scope>
    <source>
        <strain evidence="3 4">Kp5.2</strain>
    </source>
</reference>
<evidence type="ECO:0000313" key="3">
    <source>
        <dbReference type="EMBL" id="AJA07095.1"/>
    </source>
</evidence>
<evidence type="ECO:0000259" key="2">
    <source>
        <dbReference type="Pfam" id="PF04471"/>
    </source>
</evidence>
<dbReference type="AlphaFoldDB" id="A0A0A7PAT3"/>
<feature type="domain" description="Restriction endonuclease type IV Mrr" evidence="2">
    <location>
        <begin position="19"/>
        <end position="149"/>
    </location>
</feature>
<sequence length="439" mass="49532">MLMDKDTDWILPASIPFADIKGRDLEECVYWLLDAMGARDLEWRIGGTGGGAADGGRDLEATFYIPGPDGEMEPQLWWIECKGRKGTVEPDEVKSAVNNSMQLANLAHLVIVTNSNFSNPTRDWVKQWQANHPHPRVKLWDQGTLERLLTQHPNVVLRLFSEALSPSGLLKVIRQRFWERLEYMPVKALRTFWSERNAIEIDPLDRFALIANEFAHGSINDRPWAAQATPKKLIQTVHIAFVNLPYLMVRVSRIGVDREPVLAALAHLIVAALQVTSADDLCRLLFDDCLALKGELFPDSVIDVILVPVIDRVAGEMQDVCAADCDRIMTSEPTTLVNAGDLIETYWRRLDPSGASEVPDETRHFRIERRDGPCKVGFELDRNHSCPLFDLDLKAANVREFLAIVERVSEARLAQARERAAEKAQEDALRDAARRADRN</sequence>
<organism evidence="3 4">
    <name type="scientific">Sphingopyxis fribergensis</name>
    <dbReference type="NCBI Taxonomy" id="1515612"/>
    <lineage>
        <taxon>Bacteria</taxon>
        <taxon>Pseudomonadati</taxon>
        <taxon>Pseudomonadota</taxon>
        <taxon>Alphaproteobacteria</taxon>
        <taxon>Sphingomonadales</taxon>
        <taxon>Sphingomonadaceae</taxon>
        <taxon>Sphingopyxis</taxon>
    </lineage>
</organism>
<proteinExistence type="predicted"/>
<dbReference type="SUPFAM" id="SSF52980">
    <property type="entry name" value="Restriction endonuclease-like"/>
    <property type="match status" value="1"/>
</dbReference>
<dbReference type="GO" id="GO:0003677">
    <property type="term" value="F:DNA binding"/>
    <property type="evidence" value="ECO:0007669"/>
    <property type="project" value="InterPro"/>
</dbReference>
<dbReference type="GO" id="GO:0009307">
    <property type="term" value="P:DNA restriction-modification system"/>
    <property type="evidence" value="ECO:0007669"/>
    <property type="project" value="InterPro"/>
</dbReference>
<dbReference type="Proteomes" id="UP000030907">
    <property type="component" value="Chromosome"/>
</dbReference>
<evidence type="ECO:0000256" key="1">
    <source>
        <dbReference type="SAM" id="MobiDB-lite"/>
    </source>
</evidence>
<dbReference type="HOGENOM" id="CLU_618015_0_0_5"/>
<name>A0A0A7PAT3_9SPHN</name>